<dbReference type="OrthoDB" id="9798407at2"/>
<evidence type="ECO:0000313" key="2">
    <source>
        <dbReference type="EMBL" id="CZQ88300.1"/>
    </source>
</evidence>
<dbReference type="EMBL" id="FJNB01000003">
    <property type="protein sequence ID" value="CZQ88300.1"/>
    <property type="molecule type" value="Genomic_DNA"/>
</dbReference>
<dbReference type="Proteomes" id="UP000076878">
    <property type="component" value="Unassembled WGS sequence"/>
</dbReference>
<dbReference type="InterPro" id="IPR036237">
    <property type="entry name" value="Xyl_isomerase-like_sf"/>
</dbReference>
<gene>
    <name evidence="3" type="ORF">SAMN05216375_1363</name>
    <name evidence="2" type="ORF">TR210_694</name>
</gene>
<evidence type="ECO:0000313" key="5">
    <source>
        <dbReference type="Proteomes" id="UP000199280"/>
    </source>
</evidence>
<accession>A0A143YEW5</accession>
<name>A0A143YEW5_9LACT</name>
<dbReference type="InterPro" id="IPR013022">
    <property type="entry name" value="Xyl_isomerase-like_TIM-brl"/>
</dbReference>
<evidence type="ECO:0000259" key="1">
    <source>
        <dbReference type="Pfam" id="PF01261"/>
    </source>
</evidence>
<reference evidence="3 5" key="2">
    <citation type="submission" date="2016-10" db="EMBL/GenBank/DDBJ databases">
        <authorList>
            <person name="Varghese N."/>
            <person name="Submissions S."/>
        </authorList>
    </citation>
    <scope>NUCLEOTIDE SEQUENCE [LARGE SCALE GENOMIC DNA]</scope>
    <source>
        <strain evidence="3 5">DSM 22150</strain>
    </source>
</reference>
<reference evidence="2 4" key="1">
    <citation type="submission" date="2016-02" db="EMBL/GenBank/DDBJ databases">
        <authorList>
            <person name="Wen L."/>
            <person name="He K."/>
            <person name="Yang H."/>
        </authorList>
    </citation>
    <scope>NUCLEOTIDE SEQUENCE [LARGE SCALE GENOMIC DNA]</scope>
    <source>
        <strain evidence="2">Trichococcus_R210</strain>
    </source>
</reference>
<dbReference type="STRING" id="640938.TR210_694"/>
<evidence type="ECO:0000313" key="3">
    <source>
        <dbReference type="EMBL" id="SEJ89899.1"/>
    </source>
</evidence>
<dbReference type="RefSeq" id="WP_068621605.1">
    <property type="nucleotide sequence ID" value="NZ_FJNB01000003.1"/>
</dbReference>
<keyword evidence="5" id="KW-1185">Reference proteome</keyword>
<dbReference type="Pfam" id="PF01261">
    <property type="entry name" value="AP_endonuc_2"/>
    <property type="match status" value="1"/>
</dbReference>
<proteinExistence type="predicted"/>
<dbReference type="Proteomes" id="UP000199280">
    <property type="component" value="Unassembled WGS sequence"/>
</dbReference>
<dbReference type="PANTHER" id="PTHR12110:SF41">
    <property type="entry name" value="INOSOSE DEHYDRATASE"/>
    <property type="match status" value="1"/>
</dbReference>
<dbReference type="PANTHER" id="PTHR12110">
    <property type="entry name" value="HYDROXYPYRUVATE ISOMERASE"/>
    <property type="match status" value="1"/>
</dbReference>
<dbReference type="AlphaFoldDB" id="A0A143YEW5"/>
<organism evidence="2 4">
    <name type="scientific">Trichococcus ilyis</name>
    <dbReference type="NCBI Taxonomy" id="640938"/>
    <lineage>
        <taxon>Bacteria</taxon>
        <taxon>Bacillati</taxon>
        <taxon>Bacillota</taxon>
        <taxon>Bacilli</taxon>
        <taxon>Lactobacillales</taxon>
        <taxon>Carnobacteriaceae</taxon>
        <taxon>Trichococcus</taxon>
    </lineage>
</organism>
<evidence type="ECO:0000313" key="4">
    <source>
        <dbReference type="Proteomes" id="UP000076878"/>
    </source>
</evidence>
<feature type="domain" description="Xylose isomerase-like TIM barrel" evidence="1">
    <location>
        <begin position="26"/>
        <end position="267"/>
    </location>
</feature>
<dbReference type="EMBL" id="FNYT01000036">
    <property type="protein sequence ID" value="SEJ89899.1"/>
    <property type="molecule type" value="Genomic_DNA"/>
</dbReference>
<dbReference type="GO" id="GO:0016853">
    <property type="term" value="F:isomerase activity"/>
    <property type="evidence" value="ECO:0007669"/>
    <property type="project" value="UniProtKB-KW"/>
</dbReference>
<dbReference type="SUPFAM" id="SSF51658">
    <property type="entry name" value="Xylose isomerase-like"/>
    <property type="match status" value="1"/>
</dbReference>
<protein>
    <submittedName>
        <fullName evidence="3">Sugar phosphate isomerase/epimerase</fullName>
    </submittedName>
</protein>
<keyword evidence="3" id="KW-0413">Isomerase</keyword>
<dbReference type="Gene3D" id="3.20.20.150">
    <property type="entry name" value="Divalent-metal-dependent TIM barrel enzymes"/>
    <property type="match status" value="1"/>
</dbReference>
<dbReference type="InterPro" id="IPR050312">
    <property type="entry name" value="IolE/XylAMocC-like"/>
</dbReference>
<sequence length="281" mass="31614">MTIRAVQQFQLRQELGTEAKAKKALQAMKDAGYEGIELNGFMIHKMSFGVRMLCRMAGMPIGSSGTLDWHRLVSEMDLKVVSLHEYLDGLLKEPQPIIEEAKAFGTKNIVITGMRKFDYSIEGEVLALAKKLNRAGETIAESGLNLLYHNHNCEFRRLSTGQTAFELLIEATDPRYVNFEFDSYWATEAGCDVPWLMHQLGSRMKLYHINDRGTRIEGPTNSILKSDSIELGYGNINLVNLVDIAKSYGVESIILESHQNWAGKSAIKSLQLSAEFMNKYV</sequence>